<feature type="transmembrane region" description="Helical" evidence="1">
    <location>
        <begin position="54"/>
        <end position="76"/>
    </location>
</feature>
<dbReference type="EMBL" id="CAUYUJ010003049">
    <property type="protein sequence ID" value="CAK0803614.1"/>
    <property type="molecule type" value="Genomic_DNA"/>
</dbReference>
<dbReference type="Proteomes" id="UP001189429">
    <property type="component" value="Unassembled WGS sequence"/>
</dbReference>
<reference evidence="2" key="1">
    <citation type="submission" date="2023-10" db="EMBL/GenBank/DDBJ databases">
        <authorList>
            <person name="Chen Y."/>
            <person name="Shah S."/>
            <person name="Dougan E. K."/>
            <person name="Thang M."/>
            <person name="Chan C."/>
        </authorList>
    </citation>
    <scope>NUCLEOTIDE SEQUENCE [LARGE SCALE GENOMIC DNA]</scope>
</reference>
<comment type="caution">
    <text evidence="2">The sequence shown here is derived from an EMBL/GenBank/DDBJ whole genome shotgun (WGS) entry which is preliminary data.</text>
</comment>
<organism evidence="2 3">
    <name type="scientific">Prorocentrum cordatum</name>
    <dbReference type="NCBI Taxonomy" id="2364126"/>
    <lineage>
        <taxon>Eukaryota</taxon>
        <taxon>Sar</taxon>
        <taxon>Alveolata</taxon>
        <taxon>Dinophyceae</taxon>
        <taxon>Prorocentrales</taxon>
        <taxon>Prorocentraceae</taxon>
        <taxon>Prorocentrum</taxon>
    </lineage>
</organism>
<keyword evidence="1" id="KW-0472">Membrane</keyword>
<protein>
    <submittedName>
        <fullName evidence="2">Uncharacterized protein</fullName>
    </submittedName>
</protein>
<name>A0ABN9QFV2_9DINO</name>
<evidence type="ECO:0000313" key="2">
    <source>
        <dbReference type="EMBL" id="CAK0803614.1"/>
    </source>
</evidence>
<accession>A0ABN9QFV2</accession>
<evidence type="ECO:0000313" key="3">
    <source>
        <dbReference type="Proteomes" id="UP001189429"/>
    </source>
</evidence>
<evidence type="ECO:0000256" key="1">
    <source>
        <dbReference type="SAM" id="Phobius"/>
    </source>
</evidence>
<proteinExistence type="predicted"/>
<keyword evidence="1" id="KW-1133">Transmembrane helix</keyword>
<keyword evidence="3" id="KW-1185">Reference proteome</keyword>
<keyword evidence="1" id="KW-0812">Transmembrane</keyword>
<feature type="non-terminal residue" evidence="2">
    <location>
        <position position="1"/>
    </location>
</feature>
<sequence>VLLVVPYVVLARRAFVGSAPTAVCIAMGGVPPAAARLLWAWGGDAVWSLLHSEVASLCAGALSAVCAAAVCSRTLARGPP</sequence>
<gene>
    <name evidence="2" type="ORF">PCOR1329_LOCUS10721</name>
</gene>